<dbReference type="RefSeq" id="WP_179941876.1">
    <property type="nucleotide sequence ID" value="NZ_JACBYF010000028.1"/>
</dbReference>
<evidence type="ECO:0000313" key="1">
    <source>
        <dbReference type="EMBL" id="NYS48095.1"/>
    </source>
</evidence>
<dbReference type="CDD" id="cd06462">
    <property type="entry name" value="Peptidase_S24_S26"/>
    <property type="match status" value="1"/>
</dbReference>
<reference evidence="1 2" key="1">
    <citation type="submission" date="2020-07" db="EMBL/GenBank/DDBJ databases">
        <title>MOT database genomes.</title>
        <authorList>
            <person name="Joseph S."/>
            <person name="Aduse-Opoku J."/>
            <person name="Hashim A."/>
            <person name="Wade W."/>
            <person name="Curtis M."/>
        </authorList>
    </citation>
    <scope>NUCLEOTIDE SEQUENCE [LARGE SCALE GENOMIC DNA]</scope>
    <source>
        <strain evidence="1 2">CIP 106318</strain>
    </source>
</reference>
<proteinExistence type="predicted"/>
<protein>
    <submittedName>
        <fullName evidence="1">S24/S26 family peptidase</fullName>
    </submittedName>
</protein>
<sequence length="146" mass="17259">MSKSSFEEVLKTKGVLYYTNVGDSMMPLIKQKSDILIIHDIEGHKIKENDVVLYKRDSGQYVLHRIIKVRKSDYVIRGDNRYSSEYGITDDHIIGIFKGRIRNNEILKVDDVEYINYVKSIRRNYFINYIKYKIGRLKRVLLNGNH</sequence>
<evidence type="ECO:0000313" key="2">
    <source>
        <dbReference type="Proteomes" id="UP000531840"/>
    </source>
</evidence>
<dbReference type="Gene3D" id="2.10.109.10">
    <property type="entry name" value="Umud Fragment, subunit A"/>
    <property type="match status" value="1"/>
</dbReference>
<organism evidence="1 2">
    <name type="scientific">Gemelliphila palaticanis</name>
    <dbReference type="NCBI Taxonomy" id="81950"/>
    <lineage>
        <taxon>Bacteria</taxon>
        <taxon>Bacillati</taxon>
        <taxon>Bacillota</taxon>
        <taxon>Bacilli</taxon>
        <taxon>Bacillales</taxon>
        <taxon>Gemellaceae</taxon>
        <taxon>Gemelliphila</taxon>
    </lineage>
</organism>
<keyword evidence="2" id="KW-1185">Reference proteome</keyword>
<dbReference type="EMBL" id="JACBYF010000028">
    <property type="protein sequence ID" value="NYS48095.1"/>
    <property type="molecule type" value="Genomic_DNA"/>
</dbReference>
<accession>A0ABX2T0E6</accession>
<dbReference type="Proteomes" id="UP000531840">
    <property type="component" value="Unassembled WGS sequence"/>
</dbReference>
<dbReference type="InterPro" id="IPR036286">
    <property type="entry name" value="LexA/Signal_pep-like_sf"/>
</dbReference>
<name>A0ABX2T0E6_9BACL</name>
<comment type="caution">
    <text evidence="1">The sequence shown here is derived from an EMBL/GenBank/DDBJ whole genome shotgun (WGS) entry which is preliminary data.</text>
</comment>
<dbReference type="SUPFAM" id="SSF51306">
    <property type="entry name" value="LexA/Signal peptidase"/>
    <property type="match status" value="1"/>
</dbReference>
<gene>
    <name evidence="1" type="ORF">HZY85_07915</name>
</gene>